<dbReference type="AlphaFoldDB" id="A0A7R8VG11"/>
<dbReference type="PANTHER" id="PTHR45674">
    <property type="entry name" value="DNA LIGASE 1/3 FAMILY MEMBER"/>
    <property type="match status" value="1"/>
</dbReference>
<evidence type="ECO:0000256" key="5">
    <source>
        <dbReference type="ARBA" id="ARBA00022771"/>
    </source>
</evidence>
<proteinExistence type="inferred from homology"/>
<feature type="domain" description="PARP-type" evidence="9">
    <location>
        <begin position="123"/>
        <end position="213"/>
    </location>
</feature>
<sequence>MSAQHFCDVVPKDRQQMGRTGVTMSRYDVTKRYYAVPSKLDAAVLRYDVLLHDYKVKIELKRGGRSLENLKISDYTLDKDESELEEEFGESQNIRLHPRLKQKTMSDDAADENEEPQVEEKKFFAERAKFGRANCKKCKQKLEAGKLRLAKAGFNPFGPGLMKMWHHVPCLFDVFSRQRKTTPKIESPDDIEGWSDLEEEDQDEILQFLPGCSKGPTTQKKENKDTLAATPTQKKKKTKKINDNMENSSVIQSNSSGSLNYKNHKDNSFREFRRLCADLANASSYTAKTAIVQAFFTKGTDGVLIWSRKKERIGQAVHGFKEPGLDL</sequence>
<feature type="compositionally biased region" description="Low complexity" evidence="8">
    <location>
        <begin position="247"/>
        <end position="258"/>
    </location>
</feature>
<evidence type="ECO:0000259" key="9">
    <source>
        <dbReference type="PROSITE" id="PS50064"/>
    </source>
</evidence>
<dbReference type="PANTHER" id="PTHR45674:SF9">
    <property type="entry name" value="DNA LIGASE 3"/>
    <property type="match status" value="1"/>
</dbReference>
<organism evidence="10">
    <name type="scientific">Timema douglasi</name>
    <name type="common">Walking stick</name>
    <dbReference type="NCBI Taxonomy" id="61478"/>
    <lineage>
        <taxon>Eukaryota</taxon>
        <taxon>Metazoa</taxon>
        <taxon>Ecdysozoa</taxon>
        <taxon>Arthropoda</taxon>
        <taxon>Hexapoda</taxon>
        <taxon>Insecta</taxon>
        <taxon>Pterygota</taxon>
        <taxon>Neoptera</taxon>
        <taxon>Polyneoptera</taxon>
        <taxon>Phasmatodea</taxon>
        <taxon>Timematodea</taxon>
        <taxon>Timematoidea</taxon>
        <taxon>Timematidae</taxon>
        <taxon>Timema</taxon>
    </lineage>
</organism>
<name>A0A7R8VG11_TIMDO</name>
<keyword evidence="4" id="KW-0479">Metal-binding</keyword>
<evidence type="ECO:0000256" key="7">
    <source>
        <dbReference type="ARBA" id="ARBA00023242"/>
    </source>
</evidence>
<comment type="subcellular location">
    <subcellularLocation>
        <location evidence="1">Nucleus</location>
    </subcellularLocation>
</comment>
<evidence type="ECO:0000256" key="3">
    <source>
        <dbReference type="ARBA" id="ARBA00022598"/>
    </source>
</evidence>
<dbReference type="GO" id="GO:0070421">
    <property type="term" value="C:DNA ligase III-XRCC1 complex"/>
    <property type="evidence" value="ECO:0007669"/>
    <property type="project" value="TreeGrafter"/>
</dbReference>
<keyword evidence="6" id="KW-0862">Zinc</keyword>
<evidence type="ECO:0000256" key="4">
    <source>
        <dbReference type="ARBA" id="ARBA00022723"/>
    </source>
</evidence>
<dbReference type="EMBL" id="OA565848">
    <property type="protein sequence ID" value="CAD7197817.1"/>
    <property type="molecule type" value="Genomic_DNA"/>
</dbReference>
<dbReference type="Gene3D" id="3.30.1740.10">
    <property type="entry name" value="Zinc finger, PARP-type"/>
    <property type="match status" value="1"/>
</dbReference>
<keyword evidence="7" id="KW-0539">Nucleus</keyword>
<dbReference type="InterPro" id="IPR001510">
    <property type="entry name" value="Znf_PARP"/>
</dbReference>
<dbReference type="SMART" id="SM01336">
    <property type="entry name" value="zf-PARP"/>
    <property type="match status" value="1"/>
</dbReference>
<protein>
    <recommendedName>
        <fullName evidence="9">PARP-type domain-containing protein</fullName>
    </recommendedName>
</protein>
<dbReference type="GO" id="GO:0003910">
    <property type="term" value="F:DNA ligase (ATP) activity"/>
    <property type="evidence" value="ECO:0007669"/>
    <property type="project" value="TreeGrafter"/>
</dbReference>
<dbReference type="GO" id="GO:0008270">
    <property type="term" value="F:zinc ion binding"/>
    <property type="evidence" value="ECO:0007669"/>
    <property type="project" value="UniProtKB-KW"/>
</dbReference>
<dbReference type="InterPro" id="IPR036957">
    <property type="entry name" value="Znf_PARP_sf"/>
</dbReference>
<accession>A0A7R8VG11</accession>
<evidence type="ECO:0000256" key="1">
    <source>
        <dbReference type="ARBA" id="ARBA00004123"/>
    </source>
</evidence>
<evidence type="ECO:0000313" key="10">
    <source>
        <dbReference type="EMBL" id="CAD7197817.1"/>
    </source>
</evidence>
<evidence type="ECO:0000256" key="8">
    <source>
        <dbReference type="SAM" id="MobiDB-lite"/>
    </source>
</evidence>
<evidence type="ECO:0000256" key="6">
    <source>
        <dbReference type="ARBA" id="ARBA00022833"/>
    </source>
</evidence>
<evidence type="ECO:0000256" key="2">
    <source>
        <dbReference type="ARBA" id="ARBA00007572"/>
    </source>
</evidence>
<keyword evidence="5" id="KW-0863">Zinc-finger</keyword>
<dbReference type="Pfam" id="PF00645">
    <property type="entry name" value="zf-PARP"/>
    <property type="match status" value="1"/>
</dbReference>
<dbReference type="GO" id="GO:0006273">
    <property type="term" value="P:lagging strand elongation"/>
    <property type="evidence" value="ECO:0007669"/>
    <property type="project" value="TreeGrafter"/>
</dbReference>
<gene>
    <name evidence="10" type="ORF">TDIB3V08_LOCUS4116</name>
</gene>
<keyword evidence="3" id="KW-0436">Ligase</keyword>
<comment type="similarity">
    <text evidence="2">Belongs to the ATP-dependent DNA ligase family.</text>
</comment>
<dbReference type="SUPFAM" id="SSF57716">
    <property type="entry name" value="Glucocorticoid receptor-like (DNA-binding domain)"/>
    <property type="match status" value="1"/>
</dbReference>
<dbReference type="GO" id="GO:0006302">
    <property type="term" value="P:double-strand break repair"/>
    <property type="evidence" value="ECO:0007669"/>
    <property type="project" value="TreeGrafter"/>
</dbReference>
<feature type="region of interest" description="Disordered" evidence="8">
    <location>
        <begin position="210"/>
        <end position="258"/>
    </location>
</feature>
<reference evidence="10" key="1">
    <citation type="submission" date="2020-11" db="EMBL/GenBank/DDBJ databases">
        <authorList>
            <person name="Tran Van P."/>
        </authorList>
    </citation>
    <scope>NUCLEOTIDE SEQUENCE</scope>
</reference>
<dbReference type="GO" id="GO:0003677">
    <property type="term" value="F:DNA binding"/>
    <property type="evidence" value="ECO:0007669"/>
    <property type="project" value="InterPro"/>
</dbReference>
<dbReference type="InterPro" id="IPR050191">
    <property type="entry name" value="ATP-dep_DNA_ligase"/>
</dbReference>
<dbReference type="PROSITE" id="PS50064">
    <property type="entry name" value="ZF_PARP_2"/>
    <property type="match status" value="1"/>
</dbReference>